<organism evidence="1 2">
    <name type="scientific">Legionella qingyii</name>
    <dbReference type="NCBI Taxonomy" id="2184757"/>
    <lineage>
        <taxon>Bacteria</taxon>
        <taxon>Pseudomonadati</taxon>
        <taxon>Pseudomonadota</taxon>
        <taxon>Gammaproteobacteria</taxon>
        <taxon>Legionellales</taxon>
        <taxon>Legionellaceae</taxon>
        <taxon>Legionella</taxon>
    </lineage>
</organism>
<evidence type="ECO:0000313" key="2">
    <source>
        <dbReference type="Proteomes" id="UP000247152"/>
    </source>
</evidence>
<accession>A0A317U565</accession>
<comment type="caution">
    <text evidence="1">The sequence shown here is derived from an EMBL/GenBank/DDBJ whole genome shotgun (WGS) entry which is preliminary data.</text>
</comment>
<proteinExistence type="predicted"/>
<dbReference type="EMBL" id="QHJG01000007">
    <property type="protein sequence ID" value="PWY56559.1"/>
    <property type="molecule type" value="Genomic_DNA"/>
</dbReference>
<protein>
    <submittedName>
        <fullName evidence="1">Uncharacterized protein</fullName>
    </submittedName>
</protein>
<gene>
    <name evidence="1" type="ORF">DGG96_05390</name>
</gene>
<dbReference type="AlphaFoldDB" id="A0A317U565"/>
<name>A0A317U565_9GAMM</name>
<reference evidence="1 2" key="1">
    <citation type="submission" date="2018-05" db="EMBL/GenBank/DDBJ databases">
        <title>Legionella qingyii sp.nov., whole genome shotgun sequence.</title>
        <authorList>
            <person name="Wu H."/>
            <person name="Zhu Q."/>
            <person name="Hu C."/>
        </authorList>
    </citation>
    <scope>NUCLEOTIDE SEQUENCE [LARGE SCALE GENOMIC DNA]</scope>
    <source>
        <strain evidence="1 2">HEB18</strain>
    </source>
</reference>
<evidence type="ECO:0000313" key="1">
    <source>
        <dbReference type="EMBL" id="PWY56559.1"/>
    </source>
</evidence>
<dbReference type="Proteomes" id="UP000247152">
    <property type="component" value="Unassembled WGS sequence"/>
</dbReference>
<sequence length="72" mass="7894">MKASKRRKGSLAIKVGIFVIPAKAGIYSYSSTMLFWRWVPAFAGTTVFFKGSGNGARSLGLTEPEISWVPLR</sequence>